<evidence type="ECO:0000313" key="1">
    <source>
        <dbReference type="EMBL" id="QDH47670.1"/>
    </source>
</evidence>
<dbReference type="GeneID" id="77928516"/>
<dbReference type="KEGG" id="vg:77928516"/>
<reference evidence="1 2" key="1">
    <citation type="submission" date="2019-05" db="EMBL/GenBank/DDBJ databases">
        <authorList>
            <person name="Bortz R.L."/>
            <person name="Snisky T."/>
            <person name="Capreri D."/>
            <person name="Dobina S."/>
            <person name="Lemmon M."/>
            <person name="Nisperos M."/>
            <person name="Soffer N."/>
            <person name="Tsuchihashi K."/>
            <person name="Butela K.A."/>
            <person name="Garlena R.A."/>
            <person name="Russell D.A."/>
            <person name="Pope W.H."/>
            <person name="Jacobs-Sera D."/>
            <person name="Hatfull G.F."/>
        </authorList>
    </citation>
    <scope>NUCLEOTIDE SEQUENCE [LARGE SCALE GENOMIC DNA]</scope>
</reference>
<organism evidence="1 2">
    <name type="scientific">Gordonia phage Madeline</name>
    <dbReference type="NCBI Taxonomy" id="2591189"/>
    <lineage>
        <taxon>Viruses</taxon>
        <taxon>Duplodnaviria</taxon>
        <taxon>Heunggongvirae</taxon>
        <taxon>Uroviricota</taxon>
        <taxon>Caudoviricetes</taxon>
        <taxon>Nymbaxtervirinae</taxon>
        <taxon>Nymphadoravirus</taxon>
        <taxon>Nymphadoravirus madeline</taxon>
    </lineage>
</organism>
<accession>A0A514A310</accession>
<protein>
    <submittedName>
        <fullName evidence="1">Uncharacterized protein</fullName>
    </submittedName>
</protein>
<dbReference type="Proteomes" id="UP000316333">
    <property type="component" value="Segment"/>
</dbReference>
<keyword evidence="2" id="KW-1185">Reference proteome</keyword>
<gene>
    <name evidence="1" type="primary">67</name>
    <name evidence="1" type="ORF">SEA_MADELINE_67</name>
</gene>
<dbReference type="RefSeq" id="YP_010652691.1">
    <property type="nucleotide sequence ID" value="NC_070788.1"/>
</dbReference>
<proteinExistence type="predicted"/>
<sequence>MTDHHDLLWDEWVFAHEWLNDQLREVALAIAWTANRLAQRLRKRSRL</sequence>
<dbReference type="EMBL" id="MK919469">
    <property type="protein sequence ID" value="QDH47670.1"/>
    <property type="molecule type" value="Genomic_DNA"/>
</dbReference>
<evidence type="ECO:0000313" key="2">
    <source>
        <dbReference type="Proteomes" id="UP000316333"/>
    </source>
</evidence>
<name>A0A514A310_9CAUD</name>